<sequence length="85" mass="9861">MINKVLEAKRANDLAHLWHNYEELVQTIRDVLNQRKMVCLRDKISEHKDLASFDAFGHHTKSMLQSNLIAKESSIALVKLKTTKF</sequence>
<name>A0ACA9K281_9GLOM</name>
<evidence type="ECO:0000313" key="2">
    <source>
        <dbReference type="Proteomes" id="UP000789366"/>
    </source>
</evidence>
<dbReference type="EMBL" id="CAJVPW010000245">
    <property type="protein sequence ID" value="CAG8447899.1"/>
    <property type="molecule type" value="Genomic_DNA"/>
</dbReference>
<organism evidence="1 2">
    <name type="scientific">Cetraspora pellucida</name>
    <dbReference type="NCBI Taxonomy" id="1433469"/>
    <lineage>
        <taxon>Eukaryota</taxon>
        <taxon>Fungi</taxon>
        <taxon>Fungi incertae sedis</taxon>
        <taxon>Mucoromycota</taxon>
        <taxon>Glomeromycotina</taxon>
        <taxon>Glomeromycetes</taxon>
        <taxon>Diversisporales</taxon>
        <taxon>Gigasporaceae</taxon>
        <taxon>Cetraspora</taxon>
    </lineage>
</organism>
<evidence type="ECO:0000313" key="1">
    <source>
        <dbReference type="EMBL" id="CAG8447899.1"/>
    </source>
</evidence>
<proteinExistence type="predicted"/>
<protein>
    <submittedName>
        <fullName evidence="1">2162_t:CDS:1</fullName>
    </submittedName>
</protein>
<keyword evidence="2" id="KW-1185">Reference proteome</keyword>
<dbReference type="Proteomes" id="UP000789366">
    <property type="component" value="Unassembled WGS sequence"/>
</dbReference>
<gene>
    <name evidence="1" type="ORF">SPELUC_LOCUS623</name>
</gene>
<accession>A0ACA9K281</accession>
<reference evidence="1" key="1">
    <citation type="submission" date="2021-06" db="EMBL/GenBank/DDBJ databases">
        <authorList>
            <person name="Kallberg Y."/>
            <person name="Tangrot J."/>
            <person name="Rosling A."/>
        </authorList>
    </citation>
    <scope>NUCLEOTIDE SEQUENCE</scope>
    <source>
        <strain evidence="1">28 12/20/2015</strain>
    </source>
</reference>
<comment type="caution">
    <text evidence="1">The sequence shown here is derived from an EMBL/GenBank/DDBJ whole genome shotgun (WGS) entry which is preliminary data.</text>
</comment>